<gene>
    <name evidence="3" type="ORF">HPT29_025185</name>
</gene>
<dbReference type="Gene3D" id="2.40.50.100">
    <property type="match status" value="1"/>
</dbReference>
<dbReference type="Pfam" id="PF00364">
    <property type="entry name" value="Biotin_lipoyl"/>
    <property type="match status" value="1"/>
</dbReference>
<accession>A0ABY5RYX2</accession>
<name>A0ABY5RYX2_9HYPH</name>
<dbReference type="InterPro" id="IPR000089">
    <property type="entry name" value="Biotin_lipoyl"/>
</dbReference>
<dbReference type="CDD" id="cd06850">
    <property type="entry name" value="biotinyl_domain"/>
    <property type="match status" value="1"/>
</dbReference>
<evidence type="ECO:0000313" key="4">
    <source>
        <dbReference type="Proteomes" id="UP001017257"/>
    </source>
</evidence>
<geneLocation type="plasmid" evidence="3 4">
    <name>pR24_1</name>
</geneLocation>
<dbReference type="Proteomes" id="UP001017257">
    <property type="component" value="Plasmid pR24_1"/>
</dbReference>
<evidence type="ECO:0000259" key="2">
    <source>
        <dbReference type="Pfam" id="PF00364"/>
    </source>
</evidence>
<evidence type="ECO:0000256" key="1">
    <source>
        <dbReference type="SAM" id="MobiDB-lite"/>
    </source>
</evidence>
<reference evidence="3" key="1">
    <citation type="submission" date="2022-08" db="EMBL/GenBank/DDBJ databases">
        <title>Microvirga terrae sp. nov., isolated from soil.</title>
        <authorList>
            <person name="Kim K.H."/>
            <person name="Seo Y.L."/>
            <person name="Kim J.M."/>
            <person name="Lee J.K."/>
            <person name="Han D.M."/>
            <person name="Jeon C.O."/>
        </authorList>
    </citation>
    <scope>NUCLEOTIDE SEQUENCE</scope>
    <source>
        <strain evidence="3">R24</strain>
        <plasmid evidence="3">pR24_1</plasmid>
    </source>
</reference>
<dbReference type="EMBL" id="CP102846">
    <property type="protein sequence ID" value="UVF22451.1"/>
    <property type="molecule type" value="Genomic_DNA"/>
</dbReference>
<protein>
    <submittedName>
        <fullName evidence="3">Acetyl-CoA carboxylase biotin carboxyl carrier protein subunit</fullName>
    </submittedName>
</protein>
<organism evidence="3 4">
    <name type="scientific">Microvirga terrae</name>
    <dbReference type="NCBI Taxonomy" id="2740529"/>
    <lineage>
        <taxon>Bacteria</taxon>
        <taxon>Pseudomonadati</taxon>
        <taxon>Pseudomonadota</taxon>
        <taxon>Alphaproteobacteria</taxon>
        <taxon>Hyphomicrobiales</taxon>
        <taxon>Methylobacteriaceae</taxon>
        <taxon>Microvirga</taxon>
    </lineage>
</organism>
<dbReference type="RefSeq" id="WP_173948970.1">
    <property type="nucleotide sequence ID" value="NZ_CP102846.1"/>
</dbReference>
<sequence>MKISDIPQVASWLSEAGIATYELTGPDYRICLRRSVKARSRRGLSAGPRQDSAGPVRGQSDAVVASPGVGVFLRAHPVQEAALVEPNDPVAAGQPLGLLQVGPILLPVLSPRDGTVASIIAPDRSLVGYGDPLVALMS</sequence>
<feature type="domain" description="Lipoyl-binding" evidence="2">
    <location>
        <begin position="64"/>
        <end position="136"/>
    </location>
</feature>
<dbReference type="SUPFAM" id="SSF51230">
    <property type="entry name" value="Single hybrid motif"/>
    <property type="match status" value="1"/>
</dbReference>
<evidence type="ECO:0000313" key="3">
    <source>
        <dbReference type="EMBL" id="UVF22451.1"/>
    </source>
</evidence>
<keyword evidence="4" id="KW-1185">Reference proteome</keyword>
<proteinExistence type="predicted"/>
<dbReference type="InterPro" id="IPR011053">
    <property type="entry name" value="Single_hybrid_motif"/>
</dbReference>
<keyword evidence="3" id="KW-0614">Plasmid</keyword>
<feature type="region of interest" description="Disordered" evidence="1">
    <location>
        <begin position="38"/>
        <end position="61"/>
    </location>
</feature>